<feature type="domain" description="RNA polymerase sigma factor 70 region 4 type 2" evidence="6">
    <location>
        <begin position="123"/>
        <end position="173"/>
    </location>
</feature>
<keyword evidence="4" id="KW-0804">Transcription</keyword>
<feature type="domain" description="RNA polymerase sigma-70 region 2" evidence="5">
    <location>
        <begin position="26"/>
        <end position="92"/>
    </location>
</feature>
<dbReference type="Pfam" id="PF04542">
    <property type="entry name" value="Sigma70_r2"/>
    <property type="match status" value="1"/>
</dbReference>
<name>A0ABR7CWW8_9BACT</name>
<evidence type="ECO:0000313" key="8">
    <source>
        <dbReference type="Proteomes" id="UP000646484"/>
    </source>
</evidence>
<dbReference type="PANTHER" id="PTHR43133:SF46">
    <property type="entry name" value="RNA POLYMERASE SIGMA-70 FACTOR ECF SUBFAMILY"/>
    <property type="match status" value="1"/>
</dbReference>
<reference evidence="7 8" key="1">
    <citation type="submission" date="2020-08" db="EMBL/GenBank/DDBJ databases">
        <title>Genome public.</title>
        <authorList>
            <person name="Liu C."/>
            <person name="Sun Q."/>
        </authorList>
    </citation>
    <scope>NUCLEOTIDE SEQUENCE [LARGE SCALE GENOMIC DNA]</scope>
    <source>
        <strain evidence="7 8">NSJ-56</strain>
    </source>
</reference>
<dbReference type="InterPro" id="IPR014327">
    <property type="entry name" value="RNA_pol_sigma70_bacteroid"/>
</dbReference>
<keyword evidence="8" id="KW-1185">Reference proteome</keyword>
<comment type="similarity">
    <text evidence="1">Belongs to the sigma-70 factor family. ECF subfamily.</text>
</comment>
<dbReference type="InterPro" id="IPR014284">
    <property type="entry name" value="RNA_pol_sigma-70_dom"/>
</dbReference>
<keyword evidence="3" id="KW-0731">Sigma factor</keyword>
<dbReference type="RefSeq" id="WP_186974696.1">
    <property type="nucleotide sequence ID" value="NZ_JACOOH010000001.1"/>
</dbReference>
<evidence type="ECO:0000256" key="1">
    <source>
        <dbReference type="ARBA" id="ARBA00010641"/>
    </source>
</evidence>
<dbReference type="Pfam" id="PF08281">
    <property type="entry name" value="Sigma70_r4_2"/>
    <property type="match status" value="1"/>
</dbReference>
<dbReference type="PANTHER" id="PTHR43133">
    <property type="entry name" value="RNA POLYMERASE ECF-TYPE SIGMA FACTO"/>
    <property type="match status" value="1"/>
</dbReference>
<dbReference type="NCBIfam" id="TIGR02985">
    <property type="entry name" value="Sig70_bacteroi1"/>
    <property type="match status" value="1"/>
</dbReference>
<evidence type="ECO:0000259" key="6">
    <source>
        <dbReference type="Pfam" id="PF08281"/>
    </source>
</evidence>
<protein>
    <submittedName>
        <fullName evidence="7">RNA polymerase sigma-70 factor</fullName>
    </submittedName>
</protein>
<dbReference type="Proteomes" id="UP000646484">
    <property type="component" value="Unassembled WGS sequence"/>
</dbReference>
<keyword evidence="2" id="KW-0805">Transcription regulation</keyword>
<sequence length="191" mass="22346">MGDDALNQEELLDLLARKDNRAYQHLYRIYYVALKALANYYVKDNDVAEDLVQDVFISLLESGYKFKTESEVKYFLYSSLKNKCISHFRKQKVRDKYHKEVLSSQTDVEHFWDKVLEEDVYARLMAAVDTLPPQCKMVMMLTLEGLKIAEIAEKMEISVDTVKEYKSNGKRKLISRLKDADLICLVSLIWL</sequence>
<dbReference type="SUPFAM" id="SSF88946">
    <property type="entry name" value="Sigma2 domain of RNA polymerase sigma factors"/>
    <property type="match status" value="1"/>
</dbReference>
<dbReference type="NCBIfam" id="TIGR02937">
    <property type="entry name" value="sigma70-ECF"/>
    <property type="match status" value="1"/>
</dbReference>
<evidence type="ECO:0000256" key="4">
    <source>
        <dbReference type="ARBA" id="ARBA00023163"/>
    </source>
</evidence>
<dbReference type="InterPro" id="IPR013324">
    <property type="entry name" value="RNA_pol_sigma_r3/r4-like"/>
</dbReference>
<dbReference type="EMBL" id="JACOOH010000001">
    <property type="protein sequence ID" value="MBC5619810.1"/>
    <property type="molecule type" value="Genomic_DNA"/>
</dbReference>
<dbReference type="SUPFAM" id="SSF88659">
    <property type="entry name" value="Sigma3 and sigma4 domains of RNA polymerase sigma factors"/>
    <property type="match status" value="1"/>
</dbReference>
<evidence type="ECO:0000313" key="7">
    <source>
        <dbReference type="EMBL" id="MBC5619810.1"/>
    </source>
</evidence>
<dbReference type="InterPro" id="IPR013325">
    <property type="entry name" value="RNA_pol_sigma_r2"/>
</dbReference>
<comment type="caution">
    <text evidence="7">The sequence shown here is derived from an EMBL/GenBank/DDBJ whole genome shotgun (WGS) entry which is preliminary data.</text>
</comment>
<organism evidence="7 8">
    <name type="scientific">Butyricimonas hominis</name>
    <dbReference type="NCBI Taxonomy" id="2763032"/>
    <lineage>
        <taxon>Bacteria</taxon>
        <taxon>Pseudomonadati</taxon>
        <taxon>Bacteroidota</taxon>
        <taxon>Bacteroidia</taxon>
        <taxon>Bacteroidales</taxon>
        <taxon>Odoribacteraceae</taxon>
        <taxon>Butyricimonas</taxon>
    </lineage>
</organism>
<evidence type="ECO:0000256" key="3">
    <source>
        <dbReference type="ARBA" id="ARBA00023082"/>
    </source>
</evidence>
<dbReference type="InterPro" id="IPR007627">
    <property type="entry name" value="RNA_pol_sigma70_r2"/>
</dbReference>
<proteinExistence type="inferred from homology"/>
<dbReference type="InterPro" id="IPR036388">
    <property type="entry name" value="WH-like_DNA-bd_sf"/>
</dbReference>
<accession>A0ABR7CWW8</accession>
<evidence type="ECO:0000259" key="5">
    <source>
        <dbReference type="Pfam" id="PF04542"/>
    </source>
</evidence>
<evidence type="ECO:0000256" key="2">
    <source>
        <dbReference type="ARBA" id="ARBA00023015"/>
    </source>
</evidence>
<gene>
    <name evidence="7" type="ORF">H8S64_01715</name>
</gene>
<dbReference type="InterPro" id="IPR039425">
    <property type="entry name" value="RNA_pol_sigma-70-like"/>
</dbReference>
<dbReference type="InterPro" id="IPR013249">
    <property type="entry name" value="RNA_pol_sigma70_r4_t2"/>
</dbReference>
<dbReference type="Gene3D" id="1.10.10.10">
    <property type="entry name" value="Winged helix-like DNA-binding domain superfamily/Winged helix DNA-binding domain"/>
    <property type="match status" value="1"/>
</dbReference>
<dbReference type="Gene3D" id="1.10.1740.10">
    <property type="match status" value="1"/>
</dbReference>